<evidence type="ECO:0000256" key="1">
    <source>
        <dbReference type="SAM" id="MobiDB-lite"/>
    </source>
</evidence>
<evidence type="ECO:0000313" key="3">
    <source>
        <dbReference type="EMBL" id="PZP36681.1"/>
    </source>
</evidence>
<dbReference type="InterPro" id="IPR012340">
    <property type="entry name" value="NA-bd_OB-fold"/>
</dbReference>
<feature type="transmembrane region" description="Helical" evidence="2">
    <location>
        <begin position="181"/>
        <end position="198"/>
    </location>
</feature>
<dbReference type="SUPFAM" id="SSF50249">
    <property type="entry name" value="Nucleic acid-binding proteins"/>
    <property type="match status" value="1"/>
</dbReference>
<dbReference type="AlphaFoldDB" id="A0A2W5DXN2"/>
<reference evidence="3 4" key="1">
    <citation type="submission" date="2017-08" db="EMBL/GenBank/DDBJ databases">
        <title>Infants hospitalized years apart are colonized by the same room-sourced microbial strains.</title>
        <authorList>
            <person name="Brooks B."/>
            <person name="Olm M.R."/>
            <person name="Firek B.A."/>
            <person name="Baker R."/>
            <person name="Thomas B.C."/>
            <person name="Morowitz M.J."/>
            <person name="Banfield J.F."/>
        </authorList>
    </citation>
    <scope>NUCLEOTIDE SEQUENCE [LARGE SCALE GENOMIC DNA]</scope>
    <source>
        <strain evidence="3">S2_012_000_R2_81</strain>
    </source>
</reference>
<dbReference type="PANTHER" id="PTHR12962">
    <property type="entry name" value="CALCIUM-REGULATED HEAT STABLE PROTEIN CRHSP-24-RELATED"/>
    <property type="match status" value="1"/>
</dbReference>
<evidence type="ECO:0000313" key="4">
    <source>
        <dbReference type="Proteomes" id="UP000249633"/>
    </source>
</evidence>
<feature type="transmembrane region" description="Helical" evidence="2">
    <location>
        <begin position="214"/>
        <end position="234"/>
    </location>
</feature>
<sequence length="272" mass="29994">MPSVRCASTWPRPPSGWPERRSRSCRRYAGRLAPPLALEPGRFSIQFCLAMSSSRTASSSSASPQRGVLTQWEDAKGYGFVTPEGAGPTGRVFIHIKAFGLRPRRPFVGERLSFRVGRDAQGKSRAIEVKSLEPRPAAAPPASPAAKARRTPDASRVLLLVPLFALLVLAVQLVWGLPHGLWGFYSAMSMASFIVYWLDKRAAQQGGWRVPEKTLHLLALACGWPGALLAQQLLRHKSAKPEFLRVYWLMVALNLSVFVLVFTPLGTRLLAR</sequence>
<organism evidence="3 4">
    <name type="scientific">Roseateles depolymerans</name>
    <dbReference type="NCBI Taxonomy" id="76731"/>
    <lineage>
        <taxon>Bacteria</taxon>
        <taxon>Pseudomonadati</taxon>
        <taxon>Pseudomonadota</taxon>
        <taxon>Betaproteobacteria</taxon>
        <taxon>Burkholderiales</taxon>
        <taxon>Sphaerotilaceae</taxon>
        <taxon>Roseateles</taxon>
    </lineage>
</organism>
<dbReference type="Pfam" id="PF06961">
    <property type="entry name" value="DUF1294"/>
    <property type="match status" value="1"/>
</dbReference>
<protein>
    <submittedName>
        <fullName evidence="3">DUF1294 domain-containing protein</fullName>
    </submittedName>
</protein>
<dbReference type="InterPro" id="IPR052069">
    <property type="entry name" value="Ca-reg_mRNA-binding_domain"/>
</dbReference>
<keyword evidence="2" id="KW-1133">Transmembrane helix</keyword>
<comment type="caution">
    <text evidence="3">The sequence shown here is derived from an EMBL/GenBank/DDBJ whole genome shotgun (WGS) entry which is preliminary data.</text>
</comment>
<dbReference type="GO" id="GO:0003730">
    <property type="term" value="F:mRNA 3'-UTR binding"/>
    <property type="evidence" value="ECO:0007669"/>
    <property type="project" value="TreeGrafter"/>
</dbReference>
<dbReference type="InterPro" id="IPR010718">
    <property type="entry name" value="DUF1294"/>
</dbReference>
<dbReference type="EMBL" id="QFOD01000001">
    <property type="protein sequence ID" value="PZP36681.1"/>
    <property type="molecule type" value="Genomic_DNA"/>
</dbReference>
<proteinExistence type="predicted"/>
<name>A0A2W5DXN2_9BURK</name>
<keyword evidence="2" id="KW-0812">Transmembrane</keyword>
<gene>
    <name evidence="3" type="ORF">DI603_01600</name>
</gene>
<dbReference type="GO" id="GO:0005737">
    <property type="term" value="C:cytoplasm"/>
    <property type="evidence" value="ECO:0007669"/>
    <property type="project" value="TreeGrafter"/>
</dbReference>
<accession>A0A2W5DXN2</accession>
<dbReference type="Proteomes" id="UP000249633">
    <property type="component" value="Unassembled WGS sequence"/>
</dbReference>
<evidence type="ECO:0000256" key="2">
    <source>
        <dbReference type="SAM" id="Phobius"/>
    </source>
</evidence>
<feature type="transmembrane region" description="Helical" evidence="2">
    <location>
        <begin position="157"/>
        <end position="175"/>
    </location>
</feature>
<dbReference type="Gene3D" id="2.40.50.140">
    <property type="entry name" value="Nucleic acid-binding proteins"/>
    <property type="match status" value="1"/>
</dbReference>
<feature type="region of interest" description="Disordered" evidence="1">
    <location>
        <begin position="1"/>
        <end position="21"/>
    </location>
</feature>
<keyword evidence="2" id="KW-0472">Membrane</keyword>
<dbReference type="GO" id="GO:0043488">
    <property type="term" value="P:regulation of mRNA stability"/>
    <property type="evidence" value="ECO:0007669"/>
    <property type="project" value="TreeGrafter"/>
</dbReference>
<feature type="transmembrane region" description="Helical" evidence="2">
    <location>
        <begin position="246"/>
        <end position="271"/>
    </location>
</feature>
<dbReference type="PANTHER" id="PTHR12962:SF1">
    <property type="entry name" value="COLD SHOCK DOMAIN-CONTAINING PROTEIN CG9705"/>
    <property type="match status" value="1"/>
</dbReference>